<dbReference type="Pfam" id="PF01035">
    <property type="entry name" value="DNA_binding_1"/>
    <property type="match status" value="1"/>
</dbReference>
<dbReference type="PANTHER" id="PTHR10815">
    <property type="entry name" value="METHYLATED-DNA--PROTEIN-CYSTEINE METHYLTRANSFERASE"/>
    <property type="match status" value="1"/>
</dbReference>
<dbReference type="GO" id="GO:0003908">
    <property type="term" value="F:methylated-DNA-[protein]-cysteine S-methyltransferase activity"/>
    <property type="evidence" value="ECO:0007669"/>
    <property type="project" value="UniProtKB-EC"/>
</dbReference>
<dbReference type="Pfam" id="PF02870">
    <property type="entry name" value="Methyltransf_1N"/>
    <property type="match status" value="1"/>
</dbReference>
<dbReference type="InterPro" id="IPR036388">
    <property type="entry name" value="WH-like_DNA-bd_sf"/>
</dbReference>
<comment type="catalytic activity">
    <reaction evidence="7 8">
        <text>a 6-O-methyl-2'-deoxyguanosine in DNA + L-cysteinyl-[protein] = S-methyl-L-cysteinyl-[protein] + a 2'-deoxyguanosine in DNA</text>
        <dbReference type="Rhea" id="RHEA:24000"/>
        <dbReference type="Rhea" id="RHEA-COMP:10131"/>
        <dbReference type="Rhea" id="RHEA-COMP:10132"/>
        <dbReference type="Rhea" id="RHEA-COMP:11367"/>
        <dbReference type="Rhea" id="RHEA-COMP:11368"/>
        <dbReference type="ChEBI" id="CHEBI:29950"/>
        <dbReference type="ChEBI" id="CHEBI:82612"/>
        <dbReference type="ChEBI" id="CHEBI:85445"/>
        <dbReference type="ChEBI" id="CHEBI:85448"/>
        <dbReference type="EC" id="2.1.1.63"/>
    </reaction>
</comment>
<dbReference type="SUPFAM" id="SSF46767">
    <property type="entry name" value="Methylated DNA-protein cysteine methyltransferase, C-terminal domain"/>
    <property type="match status" value="1"/>
</dbReference>
<organism evidence="11 12">
    <name type="scientific">Lysobacter yangpyeongensis</name>
    <dbReference type="NCBI Taxonomy" id="346182"/>
    <lineage>
        <taxon>Bacteria</taxon>
        <taxon>Pseudomonadati</taxon>
        <taxon>Pseudomonadota</taxon>
        <taxon>Gammaproteobacteria</taxon>
        <taxon>Lysobacterales</taxon>
        <taxon>Lysobacteraceae</taxon>
        <taxon>Lysobacter</taxon>
    </lineage>
</organism>
<evidence type="ECO:0000256" key="6">
    <source>
        <dbReference type="ARBA" id="ARBA00023204"/>
    </source>
</evidence>
<feature type="active site" description="Nucleophile; methyl group acceptor" evidence="8">
    <location>
        <position position="129"/>
    </location>
</feature>
<evidence type="ECO:0000313" key="11">
    <source>
        <dbReference type="EMBL" id="MFC5569872.1"/>
    </source>
</evidence>
<evidence type="ECO:0000259" key="9">
    <source>
        <dbReference type="Pfam" id="PF01035"/>
    </source>
</evidence>
<dbReference type="Gene3D" id="3.30.160.70">
    <property type="entry name" value="Methylated DNA-protein cysteine methyltransferase domain"/>
    <property type="match status" value="1"/>
</dbReference>
<dbReference type="InterPro" id="IPR036631">
    <property type="entry name" value="MGMT_N_sf"/>
</dbReference>
<dbReference type="InterPro" id="IPR008332">
    <property type="entry name" value="MethylG_MeTrfase_N"/>
</dbReference>
<evidence type="ECO:0000256" key="5">
    <source>
        <dbReference type="ARBA" id="ARBA00022763"/>
    </source>
</evidence>
<protein>
    <recommendedName>
        <fullName evidence="8">Methylated-DNA--protein-cysteine methyltransferase</fullName>
        <ecNumber evidence="8">2.1.1.63</ecNumber>
    </recommendedName>
    <alternativeName>
        <fullName evidence="8">6-O-methylguanine-DNA methyltransferase</fullName>
        <shortName evidence="8">MGMT</shortName>
    </alternativeName>
    <alternativeName>
        <fullName evidence="8">O-6-methylguanine-DNA-alkyltransferase</fullName>
    </alternativeName>
</protein>
<comment type="function">
    <text evidence="8">Involved in the cellular defense against the biological effects of O6-methylguanine (O6-MeG) and O4-methylthymine (O4-MeT) in DNA. Repairs the methylated nucleobase in DNA by stoichiometrically transferring the methyl group to a cysteine residue in the enzyme. This is a suicide reaction: the enzyme is irreversibly inactivated.</text>
</comment>
<evidence type="ECO:0000259" key="10">
    <source>
        <dbReference type="Pfam" id="PF02870"/>
    </source>
</evidence>
<feature type="domain" description="Methylguanine DNA methyltransferase ribonuclease-like" evidence="10">
    <location>
        <begin position="4"/>
        <end position="74"/>
    </location>
</feature>
<dbReference type="SUPFAM" id="SSF53155">
    <property type="entry name" value="Methylated DNA-protein cysteine methyltransferase domain"/>
    <property type="match status" value="1"/>
</dbReference>
<keyword evidence="3 8" id="KW-0489">Methyltransferase</keyword>
<keyword evidence="5 8" id="KW-0227">DNA damage</keyword>
<gene>
    <name evidence="11" type="ORF">ACFPN1_07335</name>
</gene>
<evidence type="ECO:0000256" key="7">
    <source>
        <dbReference type="ARBA" id="ARBA00049348"/>
    </source>
</evidence>
<evidence type="ECO:0000313" key="12">
    <source>
        <dbReference type="Proteomes" id="UP001596036"/>
    </source>
</evidence>
<comment type="catalytic activity">
    <reaction evidence="1 8">
        <text>a 4-O-methyl-thymidine in DNA + L-cysteinyl-[protein] = a thymidine in DNA + S-methyl-L-cysteinyl-[protein]</text>
        <dbReference type="Rhea" id="RHEA:53428"/>
        <dbReference type="Rhea" id="RHEA-COMP:10131"/>
        <dbReference type="Rhea" id="RHEA-COMP:10132"/>
        <dbReference type="Rhea" id="RHEA-COMP:13555"/>
        <dbReference type="Rhea" id="RHEA-COMP:13556"/>
        <dbReference type="ChEBI" id="CHEBI:29950"/>
        <dbReference type="ChEBI" id="CHEBI:82612"/>
        <dbReference type="ChEBI" id="CHEBI:137386"/>
        <dbReference type="ChEBI" id="CHEBI:137387"/>
        <dbReference type="EC" id="2.1.1.63"/>
    </reaction>
</comment>
<dbReference type="RefSeq" id="WP_386754194.1">
    <property type="nucleotide sequence ID" value="NZ_JBHSNM010000002.1"/>
</dbReference>
<dbReference type="PROSITE" id="PS00374">
    <property type="entry name" value="MGMT"/>
    <property type="match status" value="1"/>
</dbReference>
<keyword evidence="6 8" id="KW-0234">DNA repair</keyword>
<dbReference type="InterPro" id="IPR036217">
    <property type="entry name" value="MethylDNA_cys_MeTrfase_DNAb"/>
</dbReference>
<keyword evidence="12" id="KW-1185">Reference proteome</keyword>
<dbReference type="InterPro" id="IPR001497">
    <property type="entry name" value="MethylDNA_cys_MeTrfase_AS"/>
</dbReference>
<dbReference type="PANTHER" id="PTHR10815:SF5">
    <property type="entry name" value="METHYLATED-DNA--PROTEIN-CYSTEINE METHYLTRANSFERASE"/>
    <property type="match status" value="1"/>
</dbReference>
<reference evidence="12" key="1">
    <citation type="journal article" date="2019" name="Int. J. Syst. Evol. Microbiol.">
        <title>The Global Catalogue of Microorganisms (GCM) 10K type strain sequencing project: providing services to taxonomists for standard genome sequencing and annotation.</title>
        <authorList>
            <consortium name="The Broad Institute Genomics Platform"/>
            <consortium name="The Broad Institute Genome Sequencing Center for Infectious Disease"/>
            <person name="Wu L."/>
            <person name="Ma J."/>
        </authorList>
    </citation>
    <scope>NUCLEOTIDE SEQUENCE [LARGE SCALE GENOMIC DNA]</scope>
    <source>
        <strain evidence="12">KACC 11407</strain>
    </source>
</reference>
<comment type="subcellular location">
    <subcellularLocation>
        <location evidence="8">Cytoplasm</location>
    </subcellularLocation>
</comment>
<comment type="similarity">
    <text evidence="8">Belongs to the MGMT family.</text>
</comment>
<dbReference type="EC" id="2.1.1.63" evidence="8"/>
<evidence type="ECO:0000256" key="4">
    <source>
        <dbReference type="ARBA" id="ARBA00022679"/>
    </source>
</evidence>
<dbReference type="EMBL" id="JBHSNM010000002">
    <property type="protein sequence ID" value="MFC5569872.1"/>
    <property type="molecule type" value="Genomic_DNA"/>
</dbReference>
<dbReference type="GO" id="GO:0032259">
    <property type="term" value="P:methylation"/>
    <property type="evidence" value="ECO:0007669"/>
    <property type="project" value="UniProtKB-KW"/>
</dbReference>
<comment type="caution">
    <text evidence="11">The sequence shown here is derived from an EMBL/GenBank/DDBJ whole genome shotgun (WGS) entry which is preliminary data.</text>
</comment>
<dbReference type="InterPro" id="IPR023546">
    <property type="entry name" value="MGMT"/>
</dbReference>
<dbReference type="HAMAP" id="MF_00772">
    <property type="entry name" value="OGT"/>
    <property type="match status" value="1"/>
</dbReference>
<dbReference type="InterPro" id="IPR014048">
    <property type="entry name" value="MethylDNA_cys_MeTrfase_DNA-bd"/>
</dbReference>
<evidence type="ECO:0000256" key="2">
    <source>
        <dbReference type="ARBA" id="ARBA00022490"/>
    </source>
</evidence>
<evidence type="ECO:0000256" key="1">
    <source>
        <dbReference type="ARBA" id="ARBA00001286"/>
    </source>
</evidence>
<comment type="miscellaneous">
    <text evidence="8">This enzyme catalyzes only one turnover and therefore is not strictly catalytic. According to one definition, an enzyme is a biocatalyst that acts repeatedly and over many reaction cycles.</text>
</comment>
<keyword evidence="2 8" id="KW-0963">Cytoplasm</keyword>
<evidence type="ECO:0000256" key="8">
    <source>
        <dbReference type="HAMAP-Rule" id="MF_00772"/>
    </source>
</evidence>
<dbReference type="CDD" id="cd06445">
    <property type="entry name" value="ATase"/>
    <property type="match status" value="1"/>
</dbReference>
<feature type="domain" description="Methylated-DNA-[protein]-cysteine S-methyltransferase DNA binding" evidence="9">
    <location>
        <begin position="78"/>
        <end position="158"/>
    </location>
</feature>
<dbReference type="Proteomes" id="UP001596036">
    <property type="component" value="Unassembled WGS sequence"/>
</dbReference>
<accession>A0ABW0SLG6</accession>
<keyword evidence="4 8" id="KW-0808">Transferase</keyword>
<dbReference type="Gene3D" id="1.10.10.10">
    <property type="entry name" value="Winged helix-like DNA-binding domain superfamily/Winged helix DNA-binding domain"/>
    <property type="match status" value="1"/>
</dbReference>
<sequence length="167" mass="18276">MNVIYRRIDSPVGPLLIAGDDTGLRAIEFHAPRHPVARGADWREGDHAVLRDAQGQLAEYFTGRRRRFDLPLAPQGTEFQRQVWWELANIPFGGTISYAELAQRLGKPSATRAVGAANGRNPLPIVLPCHRVIGADGSLTGFGGGLPTKQYLLQLEGALPREIDLFA</sequence>
<dbReference type="NCBIfam" id="TIGR00589">
    <property type="entry name" value="ogt"/>
    <property type="match status" value="1"/>
</dbReference>
<name>A0ABW0SLG6_9GAMM</name>
<evidence type="ECO:0000256" key="3">
    <source>
        <dbReference type="ARBA" id="ARBA00022603"/>
    </source>
</evidence>
<proteinExistence type="inferred from homology"/>